<evidence type="ECO:0008006" key="3">
    <source>
        <dbReference type="Google" id="ProtNLM"/>
    </source>
</evidence>
<accession>A0ABW6FJ90</accession>
<dbReference type="RefSeq" id="WP_386709828.1">
    <property type="nucleotide sequence ID" value="NZ_JBHXIJ010000026.1"/>
</dbReference>
<name>A0ABW6FJ90_9ACTN</name>
<sequence>MSRTLFVLRYRKSVTPTDRPVMLREEKDRAHLPAEAGREAAVVAMTSSDLERYLCGDAHYRRVEVQQHHIDQA</sequence>
<dbReference type="Proteomes" id="UP001598448">
    <property type="component" value="Unassembled WGS sequence"/>
</dbReference>
<dbReference type="EMBL" id="JBHXIJ010000026">
    <property type="protein sequence ID" value="MFD5098607.1"/>
    <property type="molecule type" value="Genomic_DNA"/>
</dbReference>
<evidence type="ECO:0000313" key="2">
    <source>
        <dbReference type="Proteomes" id="UP001598448"/>
    </source>
</evidence>
<reference evidence="1 2" key="1">
    <citation type="submission" date="2024-09" db="EMBL/GenBank/DDBJ databases">
        <title>The Natural Products Discovery Center: Release of the First 8490 Sequenced Strains for Exploring Actinobacteria Biosynthetic Diversity.</title>
        <authorList>
            <person name="Kalkreuter E."/>
            <person name="Kautsar S.A."/>
            <person name="Yang D."/>
            <person name="Bader C.D."/>
            <person name="Teijaro C.N."/>
            <person name="Fluegel L."/>
            <person name="Davis C.M."/>
            <person name="Simpson J.R."/>
            <person name="Lauterbach L."/>
            <person name="Steele A.D."/>
            <person name="Gui C."/>
            <person name="Meng S."/>
            <person name="Li G."/>
            <person name="Viehrig K."/>
            <person name="Ye F."/>
            <person name="Su P."/>
            <person name="Kiefer A.F."/>
            <person name="Nichols A."/>
            <person name="Cepeda A.J."/>
            <person name="Yan W."/>
            <person name="Fan B."/>
            <person name="Jiang Y."/>
            <person name="Adhikari A."/>
            <person name="Zheng C.-J."/>
            <person name="Schuster L."/>
            <person name="Cowan T.M."/>
            <person name="Smanski M.J."/>
            <person name="Chevrette M.G."/>
            <person name="De Carvalho L.P.S."/>
            <person name="Shen B."/>
        </authorList>
    </citation>
    <scope>NUCLEOTIDE SEQUENCE [LARGE SCALE GENOMIC DNA]</scope>
    <source>
        <strain evidence="1 2">NPDC058348</strain>
    </source>
</reference>
<organism evidence="1 2">
    <name type="scientific">Streptomyces albidochromogenes</name>
    <dbReference type="NCBI Taxonomy" id="329524"/>
    <lineage>
        <taxon>Bacteria</taxon>
        <taxon>Bacillati</taxon>
        <taxon>Actinomycetota</taxon>
        <taxon>Actinomycetes</taxon>
        <taxon>Kitasatosporales</taxon>
        <taxon>Streptomycetaceae</taxon>
        <taxon>Streptomyces</taxon>
    </lineage>
</organism>
<evidence type="ECO:0000313" key="1">
    <source>
        <dbReference type="EMBL" id="MFD5098607.1"/>
    </source>
</evidence>
<keyword evidence="2" id="KW-1185">Reference proteome</keyword>
<proteinExistence type="predicted"/>
<gene>
    <name evidence="1" type="ORF">ACFWJN_06465</name>
</gene>
<protein>
    <recommendedName>
        <fullName evidence="3">Integrase</fullName>
    </recommendedName>
</protein>
<comment type="caution">
    <text evidence="1">The sequence shown here is derived from an EMBL/GenBank/DDBJ whole genome shotgun (WGS) entry which is preliminary data.</text>
</comment>